<feature type="domain" description="Cation efflux protein transmembrane" evidence="8">
    <location>
        <begin position="27"/>
        <end position="220"/>
    </location>
</feature>
<feature type="transmembrane region" description="Helical" evidence="7">
    <location>
        <begin position="95"/>
        <end position="112"/>
    </location>
</feature>
<dbReference type="Proteomes" id="UP000317371">
    <property type="component" value="Unassembled WGS sequence"/>
</dbReference>
<evidence type="ECO:0000313" key="10">
    <source>
        <dbReference type="EMBL" id="TQE97646.1"/>
    </source>
</evidence>
<keyword evidence="3" id="KW-0813">Transport</keyword>
<dbReference type="OrthoDB" id="9806522at2"/>
<evidence type="ECO:0000256" key="1">
    <source>
        <dbReference type="ARBA" id="ARBA00004141"/>
    </source>
</evidence>
<comment type="caution">
    <text evidence="10">The sequence shown here is derived from an EMBL/GenBank/DDBJ whole genome shotgun (WGS) entry which is preliminary data.</text>
</comment>
<dbReference type="InterPro" id="IPR036837">
    <property type="entry name" value="Cation_efflux_CTD_sf"/>
</dbReference>
<dbReference type="GO" id="GO:0016020">
    <property type="term" value="C:membrane"/>
    <property type="evidence" value="ECO:0007669"/>
    <property type="project" value="UniProtKB-SubCell"/>
</dbReference>
<dbReference type="Pfam" id="PF01545">
    <property type="entry name" value="Cation_efflux"/>
    <property type="match status" value="1"/>
</dbReference>
<protein>
    <submittedName>
        <fullName evidence="10">Cation-efflux pump</fullName>
    </submittedName>
</protein>
<dbReference type="PANTHER" id="PTHR43840:SF15">
    <property type="entry name" value="MITOCHONDRIAL METAL TRANSPORTER 1-RELATED"/>
    <property type="match status" value="1"/>
</dbReference>
<dbReference type="PANTHER" id="PTHR43840">
    <property type="entry name" value="MITOCHONDRIAL METAL TRANSPORTER 1-RELATED"/>
    <property type="match status" value="1"/>
</dbReference>
<dbReference type="AlphaFoldDB" id="A0A540VLR8"/>
<keyword evidence="11" id="KW-1185">Reference proteome</keyword>
<dbReference type="Gene3D" id="1.20.1510.10">
    <property type="entry name" value="Cation efflux protein transmembrane domain"/>
    <property type="match status" value="1"/>
</dbReference>
<evidence type="ECO:0000256" key="5">
    <source>
        <dbReference type="ARBA" id="ARBA00022989"/>
    </source>
</evidence>
<feature type="domain" description="Cation efflux protein cytoplasmic" evidence="9">
    <location>
        <begin position="337"/>
        <end position="378"/>
    </location>
</feature>
<evidence type="ECO:0000256" key="3">
    <source>
        <dbReference type="ARBA" id="ARBA00022448"/>
    </source>
</evidence>
<evidence type="ECO:0000256" key="7">
    <source>
        <dbReference type="SAM" id="Phobius"/>
    </source>
</evidence>
<sequence length="489" mass="52760">MEGSEHAHASSMELTMDRNYAAIQRVLMITLALNVVATLAKLAVGFLTGALSLIADGLDTLFDGLSNVVGLVAVRVSSRPPDREHPYGHRKFETLAALLIASALFVTAWELARSAVERLLEPPTPVVNQWSVAALVFSGLVQGLTGWWELRRAQALNSEVLRADARHTLASIGVSVAVLGGLGLVRLGYVWADPLMALLVAGVILKIGIDTVRENIPALVDRAPLEPENIAAVVAGVEGVRSFHRIRSRGPADNVAIDLHVRVSPHLSMQDANAIADEVRRRLLALPGVGDVTVHAEAEREADSAMDLYTAANLAAQELGIVLHEWWVQSIDGEQSLHLHVGVDPNLTLAEAHERVDQLERTILERQPHIAAVYSHIELANSEVLPSARVSSGLQRRIAEAIARAARQVGQVQHPHDIQVRQVEGRLFISLEAYVPGDLSIAEAHELSTRLQEAIRAQVPNVGEVLIHLEPLEAMEAVEAEATPAAGEG</sequence>
<evidence type="ECO:0000256" key="2">
    <source>
        <dbReference type="ARBA" id="ARBA00008114"/>
    </source>
</evidence>
<dbReference type="Pfam" id="PF16916">
    <property type="entry name" value="ZT_dimer"/>
    <property type="match status" value="3"/>
</dbReference>
<organism evidence="10 11">
    <name type="scientific">Litorilinea aerophila</name>
    <dbReference type="NCBI Taxonomy" id="1204385"/>
    <lineage>
        <taxon>Bacteria</taxon>
        <taxon>Bacillati</taxon>
        <taxon>Chloroflexota</taxon>
        <taxon>Caldilineae</taxon>
        <taxon>Caldilineales</taxon>
        <taxon>Caldilineaceae</taxon>
        <taxon>Litorilinea</taxon>
    </lineage>
</organism>
<feature type="transmembrane region" description="Helical" evidence="7">
    <location>
        <begin position="26"/>
        <end position="47"/>
    </location>
</feature>
<comment type="subcellular location">
    <subcellularLocation>
        <location evidence="1">Membrane</location>
        <topology evidence="1">Multi-pass membrane protein</topology>
    </subcellularLocation>
</comment>
<evidence type="ECO:0000256" key="4">
    <source>
        <dbReference type="ARBA" id="ARBA00022692"/>
    </source>
</evidence>
<evidence type="ECO:0000313" key="11">
    <source>
        <dbReference type="Proteomes" id="UP000317371"/>
    </source>
</evidence>
<feature type="transmembrane region" description="Helical" evidence="7">
    <location>
        <begin position="169"/>
        <end position="189"/>
    </location>
</feature>
<dbReference type="FunCoup" id="A0A540VLR8">
    <property type="interactions" value="456"/>
</dbReference>
<gene>
    <name evidence="10" type="ORF">FKZ61_01890</name>
</gene>
<dbReference type="SUPFAM" id="SSF160240">
    <property type="entry name" value="Cation efflux protein cytoplasmic domain-like"/>
    <property type="match status" value="3"/>
</dbReference>
<feature type="domain" description="Cation efflux protein cytoplasmic" evidence="9">
    <location>
        <begin position="399"/>
        <end position="471"/>
    </location>
</feature>
<accession>A0A540VLR8</accession>
<dbReference type="SUPFAM" id="SSF161111">
    <property type="entry name" value="Cation efflux protein transmembrane domain-like"/>
    <property type="match status" value="1"/>
</dbReference>
<feature type="transmembrane region" description="Helical" evidence="7">
    <location>
        <begin position="53"/>
        <end position="74"/>
    </location>
</feature>
<dbReference type="EMBL" id="VIGC01000002">
    <property type="protein sequence ID" value="TQE97646.1"/>
    <property type="molecule type" value="Genomic_DNA"/>
</dbReference>
<dbReference type="InterPro" id="IPR027469">
    <property type="entry name" value="Cation_efflux_TMD_sf"/>
</dbReference>
<dbReference type="InterPro" id="IPR050291">
    <property type="entry name" value="CDF_Transporter"/>
</dbReference>
<feature type="transmembrane region" description="Helical" evidence="7">
    <location>
        <begin position="132"/>
        <end position="148"/>
    </location>
</feature>
<dbReference type="FunFam" id="1.20.1510.10:FF:000006">
    <property type="entry name" value="Divalent cation efflux transporter"/>
    <property type="match status" value="1"/>
</dbReference>
<evidence type="ECO:0000256" key="6">
    <source>
        <dbReference type="ARBA" id="ARBA00023136"/>
    </source>
</evidence>
<dbReference type="InParanoid" id="A0A540VLR8"/>
<evidence type="ECO:0000259" key="9">
    <source>
        <dbReference type="Pfam" id="PF16916"/>
    </source>
</evidence>
<dbReference type="GO" id="GO:0008324">
    <property type="term" value="F:monoatomic cation transmembrane transporter activity"/>
    <property type="evidence" value="ECO:0007669"/>
    <property type="project" value="InterPro"/>
</dbReference>
<evidence type="ECO:0000259" key="8">
    <source>
        <dbReference type="Pfam" id="PF01545"/>
    </source>
</evidence>
<comment type="similarity">
    <text evidence="2">Belongs to the cation diffusion facilitator (CDF) transporter (TC 2.A.4) family.</text>
</comment>
<dbReference type="Gene3D" id="3.30.70.1350">
    <property type="entry name" value="Cation efflux protein, cytoplasmic domain"/>
    <property type="match status" value="3"/>
</dbReference>
<dbReference type="InterPro" id="IPR002524">
    <property type="entry name" value="Cation_efflux"/>
</dbReference>
<feature type="domain" description="Cation efflux protein cytoplasmic" evidence="9">
    <location>
        <begin position="228"/>
        <end position="298"/>
    </location>
</feature>
<proteinExistence type="inferred from homology"/>
<keyword evidence="5 7" id="KW-1133">Transmembrane helix</keyword>
<keyword evidence="4 7" id="KW-0812">Transmembrane</keyword>
<dbReference type="InterPro" id="IPR058533">
    <property type="entry name" value="Cation_efflux_TM"/>
</dbReference>
<name>A0A540VLR8_9CHLR</name>
<reference evidence="10 11" key="1">
    <citation type="submission" date="2019-06" db="EMBL/GenBank/DDBJ databases">
        <title>Genome sequence of Litorilinea aerophila BAA-2444.</title>
        <authorList>
            <person name="Maclea K.S."/>
            <person name="Maurais E.G."/>
            <person name="Iannazzi L.C."/>
        </authorList>
    </citation>
    <scope>NUCLEOTIDE SEQUENCE [LARGE SCALE GENOMIC DNA]</scope>
    <source>
        <strain evidence="10 11">ATCC BAA-2444</strain>
    </source>
</reference>
<dbReference type="InterPro" id="IPR027470">
    <property type="entry name" value="Cation_efflux_CTD"/>
</dbReference>
<keyword evidence="6 7" id="KW-0472">Membrane</keyword>
<dbReference type="NCBIfam" id="TIGR01297">
    <property type="entry name" value="CDF"/>
    <property type="match status" value="1"/>
</dbReference>